<protein>
    <submittedName>
        <fullName evidence="1">Uncharacterized protein</fullName>
    </submittedName>
</protein>
<proteinExistence type="predicted"/>
<dbReference type="AlphaFoldDB" id="A0AAD6VB80"/>
<accession>A0AAD6VB80</accession>
<dbReference type="Proteomes" id="UP001219525">
    <property type="component" value="Unassembled WGS sequence"/>
</dbReference>
<evidence type="ECO:0000313" key="1">
    <source>
        <dbReference type="EMBL" id="KAJ7204720.1"/>
    </source>
</evidence>
<gene>
    <name evidence="1" type="ORF">GGX14DRAFT_645975</name>
</gene>
<evidence type="ECO:0000313" key="2">
    <source>
        <dbReference type="Proteomes" id="UP001219525"/>
    </source>
</evidence>
<sequence>MEILAGTFPANGHCKEISHQRHGPKSVRENLERLRGAAVRFKVADWRDAEASEQIVNARREEKTKQDIPPSHGRVPHAPQWVVDLGSWCIFPRYCRLLSWVILSAAEALQPKCCVTVAGQFLRHSSALVTVCAFQDEFDTYSDIGMGIVWMRPAPTRMFRPCAGGTTAFKVYEVERPDLYTDAQVQTVCIQLQTRIIETDDVPSGHCTTAREDQCLTRGAGHVRDSRAQEVVDNRVGIVCFKLGGLPNVVGSTRDDQVVIRIWKWLTMRSAKM</sequence>
<keyword evidence="2" id="KW-1185">Reference proteome</keyword>
<reference evidence="1" key="1">
    <citation type="submission" date="2023-03" db="EMBL/GenBank/DDBJ databases">
        <title>Massive genome expansion in bonnet fungi (Mycena s.s.) driven by repeated elements and novel gene families across ecological guilds.</title>
        <authorList>
            <consortium name="Lawrence Berkeley National Laboratory"/>
            <person name="Harder C.B."/>
            <person name="Miyauchi S."/>
            <person name="Viragh M."/>
            <person name="Kuo A."/>
            <person name="Thoen E."/>
            <person name="Andreopoulos B."/>
            <person name="Lu D."/>
            <person name="Skrede I."/>
            <person name="Drula E."/>
            <person name="Henrissat B."/>
            <person name="Morin E."/>
            <person name="Kohler A."/>
            <person name="Barry K."/>
            <person name="LaButti K."/>
            <person name="Morin E."/>
            <person name="Salamov A."/>
            <person name="Lipzen A."/>
            <person name="Mereny Z."/>
            <person name="Hegedus B."/>
            <person name="Baldrian P."/>
            <person name="Stursova M."/>
            <person name="Weitz H."/>
            <person name="Taylor A."/>
            <person name="Grigoriev I.V."/>
            <person name="Nagy L.G."/>
            <person name="Martin F."/>
            <person name="Kauserud H."/>
        </authorList>
    </citation>
    <scope>NUCLEOTIDE SEQUENCE</scope>
    <source>
        <strain evidence="1">9144</strain>
    </source>
</reference>
<comment type="caution">
    <text evidence="1">The sequence shown here is derived from an EMBL/GenBank/DDBJ whole genome shotgun (WGS) entry which is preliminary data.</text>
</comment>
<dbReference type="EMBL" id="JARJCW010000046">
    <property type="protein sequence ID" value="KAJ7204720.1"/>
    <property type="molecule type" value="Genomic_DNA"/>
</dbReference>
<name>A0AAD6VB80_9AGAR</name>
<organism evidence="1 2">
    <name type="scientific">Mycena pura</name>
    <dbReference type="NCBI Taxonomy" id="153505"/>
    <lineage>
        <taxon>Eukaryota</taxon>
        <taxon>Fungi</taxon>
        <taxon>Dikarya</taxon>
        <taxon>Basidiomycota</taxon>
        <taxon>Agaricomycotina</taxon>
        <taxon>Agaricomycetes</taxon>
        <taxon>Agaricomycetidae</taxon>
        <taxon>Agaricales</taxon>
        <taxon>Marasmiineae</taxon>
        <taxon>Mycenaceae</taxon>
        <taxon>Mycena</taxon>
    </lineage>
</organism>